<dbReference type="STRING" id="687842.ASU31_06710"/>
<keyword evidence="1" id="KW-0472">Membrane</keyword>
<feature type="transmembrane region" description="Helical" evidence="1">
    <location>
        <begin position="56"/>
        <end position="73"/>
    </location>
</feature>
<dbReference type="Proteomes" id="UP000051950">
    <property type="component" value="Unassembled WGS sequence"/>
</dbReference>
<dbReference type="EMBL" id="LMZQ01000003">
    <property type="protein sequence ID" value="KRT17356.1"/>
    <property type="molecule type" value="Genomic_DNA"/>
</dbReference>
<feature type="transmembrane region" description="Helical" evidence="1">
    <location>
        <begin position="111"/>
        <end position="128"/>
    </location>
</feature>
<keyword evidence="3" id="KW-1185">Reference proteome</keyword>
<evidence type="ECO:0000313" key="2">
    <source>
        <dbReference type="EMBL" id="KRT17356.1"/>
    </source>
</evidence>
<gene>
    <name evidence="2" type="ORF">ASU31_06710</name>
</gene>
<comment type="caution">
    <text evidence="2">The sequence shown here is derived from an EMBL/GenBank/DDBJ whole genome shotgun (WGS) entry which is preliminary data.</text>
</comment>
<evidence type="ECO:0000256" key="1">
    <source>
        <dbReference type="SAM" id="Phobius"/>
    </source>
</evidence>
<proteinExistence type="predicted"/>
<dbReference type="InterPro" id="IPR025695">
    <property type="entry name" value="DoxX-like"/>
</dbReference>
<feature type="transmembrane region" description="Helical" evidence="1">
    <location>
        <begin position="16"/>
        <end position="36"/>
    </location>
</feature>
<dbReference type="RefSeq" id="WP_057931581.1">
    <property type="nucleotide sequence ID" value="NZ_LMZQ01000003.1"/>
</dbReference>
<dbReference type="Pfam" id="PF13781">
    <property type="entry name" value="DoxX_3"/>
    <property type="match status" value="1"/>
</dbReference>
<name>A0A0T5VU04_9SPHI</name>
<reference evidence="2 3" key="1">
    <citation type="submission" date="2015-11" db="EMBL/GenBank/DDBJ databases">
        <title>Sequence of Pedobacter ginsenosidimutans.</title>
        <authorList>
            <person name="Carson E."/>
            <person name="Keyser V."/>
            <person name="Newman J."/>
            <person name="Miller J."/>
        </authorList>
    </citation>
    <scope>NUCLEOTIDE SEQUENCE [LARGE SCALE GENOMIC DNA]</scope>
    <source>
        <strain evidence="2 3">KACC 14530</strain>
    </source>
</reference>
<evidence type="ECO:0008006" key="4">
    <source>
        <dbReference type="Google" id="ProtNLM"/>
    </source>
</evidence>
<evidence type="ECO:0000313" key="3">
    <source>
        <dbReference type="Proteomes" id="UP000051950"/>
    </source>
</evidence>
<accession>A0A0T5VU04</accession>
<keyword evidence="1" id="KW-1133">Transmembrane helix</keyword>
<organism evidence="2 3">
    <name type="scientific">Pedobacter ginsenosidimutans</name>
    <dbReference type="NCBI Taxonomy" id="687842"/>
    <lineage>
        <taxon>Bacteria</taxon>
        <taxon>Pseudomonadati</taxon>
        <taxon>Bacteroidota</taxon>
        <taxon>Sphingobacteriia</taxon>
        <taxon>Sphingobacteriales</taxon>
        <taxon>Sphingobacteriaceae</taxon>
        <taxon>Pedobacter</taxon>
    </lineage>
</organism>
<dbReference type="AlphaFoldDB" id="A0A0T5VU04"/>
<dbReference type="OrthoDB" id="1365847at2"/>
<sequence length="141" mass="16156">MINVINRNNQVLPQRILTWFIALVWLANGLFCKVLGLVPRHEQIVARILTPTHSHYFTVFIGISEIVMAIWILSSFKTKLNAVVQIVIVATMNTIEFILVPDLLLWGKFNSLFACIFIIVVFINGFYFNKKTTQQASCSHF</sequence>
<protein>
    <recommendedName>
        <fullName evidence="4">DoxX family protein</fullName>
    </recommendedName>
</protein>
<feature type="transmembrane region" description="Helical" evidence="1">
    <location>
        <begin position="80"/>
        <end position="99"/>
    </location>
</feature>
<keyword evidence="1" id="KW-0812">Transmembrane</keyword>